<organism evidence="13">
    <name type="scientific">Fagus sylvatica</name>
    <name type="common">Beechnut</name>
    <dbReference type="NCBI Taxonomy" id="28930"/>
    <lineage>
        <taxon>Eukaryota</taxon>
        <taxon>Viridiplantae</taxon>
        <taxon>Streptophyta</taxon>
        <taxon>Embryophyta</taxon>
        <taxon>Tracheophyta</taxon>
        <taxon>Spermatophyta</taxon>
        <taxon>Magnoliopsida</taxon>
        <taxon>eudicotyledons</taxon>
        <taxon>Gunneridae</taxon>
        <taxon>Pentapetalae</taxon>
        <taxon>rosids</taxon>
        <taxon>fabids</taxon>
        <taxon>Fagales</taxon>
        <taxon>Fagaceae</taxon>
        <taxon>Fagus</taxon>
    </lineage>
</organism>
<dbReference type="Pfam" id="PF05922">
    <property type="entry name" value="Inhibitor_I9"/>
    <property type="match status" value="1"/>
</dbReference>
<name>A0A2N9EI96_FAGSY</name>
<evidence type="ECO:0000256" key="8">
    <source>
        <dbReference type="PIRSR" id="PIRSR615500-1"/>
    </source>
</evidence>
<dbReference type="Gene3D" id="3.30.70.80">
    <property type="entry name" value="Peptidase S8 propeptide/proteinase inhibitor I9"/>
    <property type="match status" value="1"/>
</dbReference>
<evidence type="ECO:0000259" key="10">
    <source>
        <dbReference type="Pfam" id="PF00082"/>
    </source>
</evidence>
<evidence type="ECO:0000313" key="13">
    <source>
        <dbReference type="EMBL" id="SPC78666.1"/>
    </source>
</evidence>
<dbReference type="Pfam" id="PF17766">
    <property type="entry name" value="fn3_6"/>
    <property type="match status" value="1"/>
</dbReference>
<evidence type="ECO:0000256" key="5">
    <source>
        <dbReference type="ARBA" id="ARBA00022729"/>
    </source>
</evidence>
<dbReference type="CDD" id="cd04852">
    <property type="entry name" value="Peptidases_S8_3"/>
    <property type="match status" value="1"/>
</dbReference>
<dbReference type="PRINTS" id="PR00723">
    <property type="entry name" value="SUBTILISIN"/>
</dbReference>
<gene>
    <name evidence="13" type="ORF">FSB_LOCUS6548</name>
</gene>
<dbReference type="GO" id="GO:0004252">
    <property type="term" value="F:serine-type endopeptidase activity"/>
    <property type="evidence" value="ECO:0007669"/>
    <property type="project" value="UniProtKB-UniRule"/>
</dbReference>
<dbReference type="InterPro" id="IPR000209">
    <property type="entry name" value="Peptidase_S8/S53_dom"/>
</dbReference>
<dbReference type="GO" id="GO:0005576">
    <property type="term" value="C:extracellular region"/>
    <property type="evidence" value="ECO:0007669"/>
    <property type="project" value="UniProtKB-SubCell"/>
</dbReference>
<dbReference type="InterPro" id="IPR023828">
    <property type="entry name" value="Peptidase_S8_Ser-AS"/>
</dbReference>
<keyword evidence="5" id="KW-0732">Signal</keyword>
<dbReference type="PROSITE" id="PS00138">
    <property type="entry name" value="SUBTILASE_SER"/>
    <property type="match status" value="1"/>
</dbReference>
<evidence type="ECO:0000259" key="12">
    <source>
        <dbReference type="Pfam" id="PF17766"/>
    </source>
</evidence>
<sequence length="592" mass="64812">MKSWHRSILKSLSSSPADEEELLLYSYSHVMHGFSARLTPTQLSEIQNSSAHIATYPESFGKLMTTYTPKFFGMNRHSGIWPAASYGEDVIVGILDTGVWPESESFLDEGMSPVPQRWKGKCENGTAFSPSNCNKKLIGARSFSKGIKHVAINKEVDYDSTRDFMGHGTHTASTAVGNHVLGVSHFGYAKGTARGVAPHARLAVYKVGWATDTELTAGTDVLAGMEQAISDGVDIMSLSIGINQTSYFTDYIAKGAISAIEKGIFVVCSAGNDQDFKAVYNGAPWITTVGAAALDRSFVARMTLENGLTVEGTSYFPESVSLSNLTLYYGKGNMSKAICNDTALDRNEVVGKVVLCDSNNLNVSQQIIEVERAGTSMSTPIVAGVGALLKAVHPKWSPAAIRSALMTTAYAKDNTGRTLKSQFTSSATPLHFGAGHIDPNKAMDPGLIYDIGFQDYVDFLCGLEYTNEQMRILLKRNEWHCNKKLSHELNYPSFIVVLSYKTTYPATMNFSRVVTNVGNDTSVYKANLENIPTGMKIKVEPSTLTFTEKYQNQSFVLSVEIEIEFPMIIYGFLKWIDQYGHIVSSPIVAINF</sequence>
<evidence type="ECO:0000256" key="6">
    <source>
        <dbReference type="ARBA" id="ARBA00022801"/>
    </source>
</evidence>
<keyword evidence="7 9" id="KW-0720">Serine protease</keyword>
<dbReference type="InterPro" id="IPR041469">
    <property type="entry name" value="Subtilisin-like_FN3"/>
</dbReference>
<protein>
    <recommendedName>
        <fullName evidence="14">Subtilisin-like protease fibronectin type-III domain-containing protein</fullName>
    </recommendedName>
</protein>
<dbReference type="PROSITE" id="PS51892">
    <property type="entry name" value="SUBTILASE"/>
    <property type="match status" value="1"/>
</dbReference>
<evidence type="ECO:0000256" key="4">
    <source>
        <dbReference type="ARBA" id="ARBA00022670"/>
    </source>
</evidence>
<accession>A0A2N9EI96</accession>
<feature type="active site" description="Charge relay system" evidence="8 9">
    <location>
        <position position="376"/>
    </location>
</feature>
<dbReference type="InterPro" id="IPR015500">
    <property type="entry name" value="Peptidase_S8_subtilisin-rel"/>
</dbReference>
<keyword evidence="3" id="KW-0964">Secreted</keyword>
<dbReference type="PANTHER" id="PTHR10795">
    <property type="entry name" value="PROPROTEIN CONVERTASE SUBTILISIN/KEXIN"/>
    <property type="match status" value="1"/>
</dbReference>
<evidence type="ECO:0000259" key="11">
    <source>
        <dbReference type="Pfam" id="PF05922"/>
    </source>
</evidence>
<dbReference type="Gene3D" id="3.40.50.200">
    <property type="entry name" value="Peptidase S8/S53 domain"/>
    <property type="match status" value="2"/>
</dbReference>
<dbReference type="InterPro" id="IPR045051">
    <property type="entry name" value="SBT"/>
</dbReference>
<reference evidence="13" key="1">
    <citation type="submission" date="2018-02" db="EMBL/GenBank/DDBJ databases">
        <authorList>
            <person name="Cohen D.B."/>
            <person name="Kent A.D."/>
        </authorList>
    </citation>
    <scope>NUCLEOTIDE SEQUENCE</scope>
</reference>
<dbReference type="InterPro" id="IPR010259">
    <property type="entry name" value="S8pro/Inhibitor_I9"/>
</dbReference>
<dbReference type="EMBL" id="OIVN01000342">
    <property type="protein sequence ID" value="SPC78666.1"/>
    <property type="molecule type" value="Genomic_DNA"/>
</dbReference>
<evidence type="ECO:0008006" key="14">
    <source>
        <dbReference type="Google" id="ProtNLM"/>
    </source>
</evidence>
<dbReference type="InterPro" id="IPR037045">
    <property type="entry name" value="S8pro/Inhibitor_I9_sf"/>
</dbReference>
<comment type="subcellular location">
    <subcellularLocation>
        <location evidence="1">Secreted</location>
    </subcellularLocation>
</comment>
<feature type="active site" description="Charge relay system" evidence="8 9">
    <location>
        <position position="96"/>
    </location>
</feature>
<dbReference type="InterPro" id="IPR034197">
    <property type="entry name" value="Peptidases_S8_3"/>
</dbReference>
<keyword evidence="6 9" id="KW-0378">Hydrolase</keyword>
<dbReference type="InterPro" id="IPR036852">
    <property type="entry name" value="Peptidase_S8/S53_dom_sf"/>
</dbReference>
<dbReference type="Gene3D" id="3.50.30.30">
    <property type="match status" value="1"/>
</dbReference>
<evidence type="ECO:0000256" key="2">
    <source>
        <dbReference type="ARBA" id="ARBA00011073"/>
    </source>
</evidence>
<comment type="similarity">
    <text evidence="2 9">Belongs to the peptidase S8 family.</text>
</comment>
<evidence type="ECO:0000256" key="1">
    <source>
        <dbReference type="ARBA" id="ARBA00004613"/>
    </source>
</evidence>
<feature type="domain" description="Subtilisin-like protease fibronectin type-III" evidence="12">
    <location>
        <begin position="488"/>
        <end position="588"/>
    </location>
</feature>
<dbReference type="SUPFAM" id="SSF52743">
    <property type="entry name" value="Subtilisin-like"/>
    <property type="match status" value="1"/>
</dbReference>
<feature type="active site" description="Charge relay system" evidence="8 9">
    <location>
        <position position="167"/>
    </location>
</feature>
<feature type="domain" description="Inhibitor I9" evidence="11">
    <location>
        <begin position="2"/>
        <end position="59"/>
    </location>
</feature>
<proteinExistence type="inferred from homology"/>
<dbReference type="GO" id="GO:0006508">
    <property type="term" value="P:proteolysis"/>
    <property type="evidence" value="ECO:0007669"/>
    <property type="project" value="UniProtKB-KW"/>
</dbReference>
<dbReference type="Pfam" id="PF00082">
    <property type="entry name" value="Peptidase_S8"/>
    <property type="match status" value="1"/>
</dbReference>
<keyword evidence="4 9" id="KW-0645">Protease</keyword>
<evidence type="ECO:0000256" key="7">
    <source>
        <dbReference type="ARBA" id="ARBA00022825"/>
    </source>
</evidence>
<feature type="domain" description="Peptidase S8/S53" evidence="10">
    <location>
        <begin position="87"/>
        <end position="417"/>
    </location>
</feature>
<evidence type="ECO:0000256" key="3">
    <source>
        <dbReference type="ARBA" id="ARBA00022525"/>
    </source>
</evidence>
<dbReference type="Gene3D" id="2.60.40.2310">
    <property type="match status" value="1"/>
</dbReference>
<evidence type="ECO:0000256" key="9">
    <source>
        <dbReference type="PROSITE-ProRule" id="PRU01240"/>
    </source>
</evidence>
<dbReference type="AlphaFoldDB" id="A0A2N9EI96"/>